<dbReference type="InterPro" id="IPR047153">
    <property type="entry name" value="TRIM45/56/19-like"/>
</dbReference>
<evidence type="ECO:0000256" key="7">
    <source>
        <dbReference type="ARBA" id="ARBA00022741"/>
    </source>
</evidence>
<evidence type="ECO:0000256" key="14">
    <source>
        <dbReference type="ARBA" id="ARBA00023170"/>
    </source>
</evidence>
<dbReference type="GeneID" id="68096407"/>
<evidence type="ECO:0000256" key="1">
    <source>
        <dbReference type="ARBA" id="ARBA00004251"/>
    </source>
</evidence>
<evidence type="ECO:0000256" key="12">
    <source>
        <dbReference type="ARBA" id="ARBA00023137"/>
    </source>
</evidence>
<keyword evidence="3" id="KW-1003">Cell membrane</keyword>
<evidence type="ECO:0000256" key="5">
    <source>
        <dbReference type="ARBA" id="ARBA00022692"/>
    </source>
</evidence>
<evidence type="ECO:0000313" key="21">
    <source>
        <dbReference type="Proteomes" id="UP000816034"/>
    </source>
</evidence>
<keyword evidence="7" id="KW-0547">Nucleotide-binding</keyword>
<keyword evidence="13" id="KW-1015">Disulfide bond</keyword>
<evidence type="ECO:0000256" key="8">
    <source>
        <dbReference type="ARBA" id="ARBA00022777"/>
    </source>
</evidence>
<feature type="domain" description="B box-type" evidence="19">
    <location>
        <begin position="57"/>
        <end position="98"/>
    </location>
</feature>
<evidence type="ECO:0000256" key="9">
    <source>
        <dbReference type="ARBA" id="ARBA00022840"/>
    </source>
</evidence>
<evidence type="ECO:0000256" key="18">
    <source>
        <dbReference type="SAM" id="MobiDB-lite"/>
    </source>
</evidence>
<dbReference type="PANTHER" id="PTHR25462:SF296">
    <property type="entry name" value="MEIOTIC P26, ISOFORM F"/>
    <property type="match status" value="1"/>
</dbReference>
<dbReference type="GO" id="GO:0005886">
    <property type="term" value="C:plasma membrane"/>
    <property type="evidence" value="ECO:0007669"/>
    <property type="project" value="UniProtKB-SubCell"/>
</dbReference>
<dbReference type="GO" id="GO:0005524">
    <property type="term" value="F:ATP binding"/>
    <property type="evidence" value="ECO:0007669"/>
    <property type="project" value="UniProtKB-KW"/>
</dbReference>
<dbReference type="Proteomes" id="UP000816034">
    <property type="component" value="Unassembled WGS sequence"/>
</dbReference>
<name>A0AA88H027_NAELO</name>
<evidence type="ECO:0000256" key="11">
    <source>
        <dbReference type="ARBA" id="ARBA00023136"/>
    </source>
</evidence>
<keyword evidence="16" id="KW-0479">Metal-binding</keyword>
<keyword evidence="21" id="KW-1185">Reference proteome</keyword>
<evidence type="ECO:0000259" key="19">
    <source>
        <dbReference type="PROSITE" id="PS50119"/>
    </source>
</evidence>
<evidence type="ECO:0000256" key="16">
    <source>
        <dbReference type="PROSITE-ProRule" id="PRU00024"/>
    </source>
</evidence>
<keyword evidence="15" id="KW-0325">Glycoprotein</keyword>
<evidence type="ECO:0000256" key="17">
    <source>
        <dbReference type="SAM" id="Coils"/>
    </source>
</evidence>
<feature type="region of interest" description="Disordered" evidence="18">
    <location>
        <begin position="414"/>
        <end position="443"/>
    </location>
</feature>
<keyword evidence="5" id="KW-0812">Transmembrane</keyword>
<dbReference type="InterPro" id="IPR000315">
    <property type="entry name" value="Znf_B-box"/>
</dbReference>
<dbReference type="GO" id="GO:0004714">
    <property type="term" value="F:transmembrane receptor protein tyrosine kinase activity"/>
    <property type="evidence" value="ECO:0007669"/>
    <property type="project" value="UniProtKB-EC"/>
</dbReference>
<keyword evidence="10" id="KW-1133">Transmembrane helix</keyword>
<keyword evidence="12" id="KW-0829">Tyrosine-protein kinase</keyword>
<keyword evidence="6" id="KW-0732">Signal</keyword>
<keyword evidence="16" id="KW-0862">Zinc</keyword>
<dbReference type="PANTHER" id="PTHR25462">
    <property type="entry name" value="BONUS, ISOFORM C-RELATED"/>
    <property type="match status" value="1"/>
</dbReference>
<reference evidence="20 21" key="1">
    <citation type="journal article" date="2018" name="BMC Genomics">
        <title>The genome of Naegleria lovaniensis, the basis for a comparative approach to unravel pathogenicity factors of the human pathogenic amoeba N. fowleri.</title>
        <authorList>
            <person name="Liechti N."/>
            <person name="Schurch N."/>
            <person name="Bruggmann R."/>
            <person name="Wittwer M."/>
        </authorList>
    </citation>
    <scope>NUCLEOTIDE SEQUENCE [LARGE SCALE GENOMIC DNA]</scope>
    <source>
        <strain evidence="20 21">ATCC 30569</strain>
    </source>
</reference>
<dbReference type="Pfam" id="PF12810">
    <property type="entry name" value="ALK_LTK_GRD"/>
    <property type="match status" value="1"/>
</dbReference>
<dbReference type="RefSeq" id="XP_044556082.1">
    <property type="nucleotide sequence ID" value="XM_044693537.1"/>
</dbReference>
<dbReference type="SUPFAM" id="SSF57845">
    <property type="entry name" value="B-box zinc-binding domain"/>
    <property type="match status" value="1"/>
</dbReference>
<dbReference type="EC" id="2.7.10.1" evidence="2"/>
<dbReference type="AlphaFoldDB" id="A0AA88H027"/>
<feature type="coiled-coil region" evidence="17">
    <location>
        <begin position="214"/>
        <end position="260"/>
    </location>
</feature>
<dbReference type="PROSITE" id="PS50119">
    <property type="entry name" value="ZF_BBOX"/>
    <property type="match status" value="1"/>
</dbReference>
<keyword evidence="11" id="KW-0472">Membrane</keyword>
<dbReference type="GO" id="GO:0008270">
    <property type="term" value="F:zinc ion binding"/>
    <property type="evidence" value="ECO:0007669"/>
    <property type="project" value="UniProtKB-KW"/>
</dbReference>
<protein>
    <recommendedName>
        <fullName evidence="2">receptor protein-tyrosine kinase</fullName>
        <ecNumber evidence="2">2.7.10.1</ecNumber>
    </recommendedName>
</protein>
<evidence type="ECO:0000256" key="10">
    <source>
        <dbReference type="ARBA" id="ARBA00022989"/>
    </source>
</evidence>
<evidence type="ECO:0000313" key="20">
    <source>
        <dbReference type="EMBL" id="KAG2394188.1"/>
    </source>
</evidence>
<sequence>MRCEIVCSVCSQLGDHELATQQCSSCQNSFCDFHGKKHLERYPQHDLTSMYGACVENLSHVCPYHLIPANTYCRTCEALICSSCGLSQAHKGHSCELIEEVVEQERWCLKQQVTLLAKNISQWVQEHSCDEVILNYELFEIEKKEKASREQVKSFCDNAKRMIDQRGQELEERINELCQEGTDALRSILGLKEAQADLKRTFEDMESLGSFALLEAKTTKFVQVERQFNKLKNNYSGHFEKLHQVQVEGLEEGLQELQKKLSSIGNVKAHNFSVTFSNLGAEGATGPTNIGTHYSDQLFLHGKVTHRDGIQQWKVPFDGDFVITAAGAAGGSNPYKTSIRAGYGAEVRGVFHLTKETILSILVGQKGGDAKGSVYGGAGGGGGGTFVVQSPTNTPLLVASGGNGCNYGNWKTNGPGGRGPMTNENYSVEKPSQSDRGGGGGGFTCSGKNGQFNTQGGCSFLKGGKGGTHSHFHYGADGGFRGGGSALHEGGGGGGYVGGSVVTQNLCDAVFPTNGAVSYNSGTNQQAREDYNSGHGYVIITSEQLG</sequence>
<dbReference type="SMART" id="SM00336">
    <property type="entry name" value="BBOX"/>
    <property type="match status" value="1"/>
</dbReference>
<keyword evidence="4" id="KW-0808">Transferase</keyword>
<keyword evidence="14" id="KW-0675">Receptor</keyword>
<dbReference type="Pfam" id="PF00643">
    <property type="entry name" value="zf-B_box"/>
    <property type="match status" value="1"/>
</dbReference>
<dbReference type="GO" id="GO:0061630">
    <property type="term" value="F:ubiquitin protein ligase activity"/>
    <property type="evidence" value="ECO:0007669"/>
    <property type="project" value="TreeGrafter"/>
</dbReference>
<organism evidence="20 21">
    <name type="scientific">Naegleria lovaniensis</name>
    <name type="common">Amoeba</name>
    <dbReference type="NCBI Taxonomy" id="51637"/>
    <lineage>
        <taxon>Eukaryota</taxon>
        <taxon>Discoba</taxon>
        <taxon>Heterolobosea</taxon>
        <taxon>Tetramitia</taxon>
        <taxon>Eutetramitia</taxon>
        <taxon>Vahlkampfiidae</taxon>
        <taxon>Naegleria</taxon>
    </lineage>
</organism>
<evidence type="ECO:0000256" key="6">
    <source>
        <dbReference type="ARBA" id="ARBA00022729"/>
    </source>
</evidence>
<dbReference type="InterPro" id="IPR055163">
    <property type="entry name" value="ALK/LTK-like_GRD"/>
</dbReference>
<evidence type="ECO:0000256" key="2">
    <source>
        <dbReference type="ARBA" id="ARBA00011902"/>
    </source>
</evidence>
<evidence type="ECO:0000256" key="4">
    <source>
        <dbReference type="ARBA" id="ARBA00022679"/>
    </source>
</evidence>
<keyword evidence="17" id="KW-0175">Coiled coil</keyword>
<keyword evidence="9" id="KW-0067">ATP-binding</keyword>
<keyword evidence="8" id="KW-0418">Kinase</keyword>
<keyword evidence="16" id="KW-0863">Zinc-finger</keyword>
<comment type="caution">
    <text evidence="20">The sequence shown here is derived from an EMBL/GenBank/DDBJ whole genome shotgun (WGS) entry which is preliminary data.</text>
</comment>
<accession>A0AA88H027</accession>
<dbReference type="EMBL" id="PYSW02000001">
    <property type="protein sequence ID" value="KAG2394188.1"/>
    <property type="molecule type" value="Genomic_DNA"/>
</dbReference>
<evidence type="ECO:0000256" key="15">
    <source>
        <dbReference type="ARBA" id="ARBA00023180"/>
    </source>
</evidence>
<gene>
    <name evidence="20" type="ORF">C9374_003952</name>
</gene>
<evidence type="ECO:0000256" key="13">
    <source>
        <dbReference type="ARBA" id="ARBA00023157"/>
    </source>
</evidence>
<proteinExistence type="predicted"/>
<feature type="compositionally biased region" description="Polar residues" evidence="18">
    <location>
        <begin position="422"/>
        <end position="435"/>
    </location>
</feature>
<evidence type="ECO:0000256" key="3">
    <source>
        <dbReference type="ARBA" id="ARBA00022475"/>
    </source>
</evidence>
<comment type="subcellular location">
    <subcellularLocation>
        <location evidence="1">Cell membrane</location>
        <topology evidence="1">Single-pass type I membrane protein</topology>
    </subcellularLocation>
</comment>
<dbReference type="Gene3D" id="3.30.160.60">
    <property type="entry name" value="Classic Zinc Finger"/>
    <property type="match status" value="1"/>
</dbReference>